<dbReference type="PANTHER" id="PTHR42951:SF4">
    <property type="entry name" value="ACYL-COENZYME A THIOESTERASE MBLAC2"/>
    <property type="match status" value="1"/>
</dbReference>
<dbReference type="EMBL" id="DTMF01000164">
    <property type="protein sequence ID" value="HGF34028.1"/>
    <property type="molecule type" value="Genomic_DNA"/>
</dbReference>
<organism evidence="3">
    <name type="scientific">Desulfobacca acetoxidans</name>
    <dbReference type="NCBI Taxonomy" id="60893"/>
    <lineage>
        <taxon>Bacteria</taxon>
        <taxon>Pseudomonadati</taxon>
        <taxon>Thermodesulfobacteriota</taxon>
        <taxon>Desulfobaccia</taxon>
        <taxon>Desulfobaccales</taxon>
        <taxon>Desulfobaccaceae</taxon>
        <taxon>Desulfobacca</taxon>
    </lineage>
</organism>
<dbReference type="InterPro" id="IPR001279">
    <property type="entry name" value="Metallo-B-lactamas"/>
</dbReference>
<evidence type="ECO:0000313" key="3">
    <source>
        <dbReference type="EMBL" id="HGF34028.1"/>
    </source>
</evidence>
<evidence type="ECO:0000259" key="2">
    <source>
        <dbReference type="SMART" id="SM00849"/>
    </source>
</evidence>
<feature type="domain" description="Metallo-beta-lactamase" evidence="2">
    <location>
        <begin position="20"/>
        <end position="201"/>
    </location>
</feature>
<dbReference type="SUPFAM" id="SSF56281">
    <property type="entry name" value="Metallo-hydrolase/oxidoreductase"/>
    <property type="match status" value="1"/>
</dbReference>
<proteinExistence type="inferred from homology"/>
<accession>A0A7C3Z2S6</accession>
<dbReference type="Pfam" id="PF00753">
    <property type="entry name" value="Lactamase_B"/>
    <property type="match status" value="1"/>
</dbReference>
<comment type="caution">
    <text evidence="3">The sequence shown here is derived from an EMBL/GenBank/DDBJ whole genome shotgun (WGS) entry which is preliminary data.</text>
</comment>
<dbReference type="GO" id="GO:0016787">
    <property type="term" value="F:hydrolase activity"/>
    <property type="evidence" value="ECO:0007669"/>
    <property type="project" value="UniProtKB-KW"/>
</dbReference>
<dbReference type="InterPro" id="IPR050855">
    <property type="entry name" value="NDM-1-like"/>
</dbReference>
<reference evidence="3" key="1">
    <citation type="journal article" date="2020" name="mSystems">
        <title>Genome- and Community-Level Interaction Insights into Carbon Utilization and Element Cycling Functions of Hydrothermarchaeota in Hydrothermal Sediment.</title>
        <authorList>
            <person name="Zhou Z."/>
            <person name="Liu Y."/>
            <person name="Xu W."/>
            <person name="Pan J."/>
            <person name="Luo Z.H."/>
            <person name="Li M."/>
        </authorList>
    </citation>
    <scope>NUCLEOTIDE SEQUENCE [LARGE SCALE GENOMIC DNA]</scope>
    <source>
        <strain evidence="3">SpSt-897</strain>
    </source>
</reference>
<name>A0A7C3Z2S6_9BACT</name>
<gene>
    <name evidence="3" type="ORF">ENW96_06515</name>
</gene>
<dbReference type="Gene3D" id="3.60.15.10">
    <property type="entry name" value="Ribonuclease Z/Hydroxyacylglutathione hydrolase-like"/>
    <property type="match status" value="1"/>
</dbReference>
<protein>
    <submittedName>
        <fullName evidence="3">MBL fold metallo-hydrolase</fullName>
    </submittedName>
</protein>
<sequence>MEITQEIYQVGGGRLTSPEDAAVYLINFGGPAALVDAGTGQAQARLLANIRACGVNPEQIEYLLITHCHYDHTGGVKTLKDLLSCQVVAHELEAPFLEQGDNRVTAATWYGARITPFSIDLKISGKQGKILLGGRVILALHLPGHSPGSMVYVTESAGKKVLFGQDVHGPIHPDLKSDPEDYQRSLQMLLALDADILCEGHYGVYSGKKRVADFIRGFMTTA</sequence>
<dbReference type="GO" id="GO:0017001">
    <property type="term" value="P:antibiotic catabolic process"/>
    <property type="evidence" value="ECO:0007669"/>
    <property type="project" value="UniProtKB-ARBA"/>
</dbReference>
<keyword evidence="3" id="KW-0378">Hydrolase</keyword>
<dbReference type="SMART" id="SM00849">
    <property type="entry name" value="Lactamase_B"/>
    <property type="match status" value="1"/>
</dbReference>
<evidence type="ECO:0000256" key="1">
    <source>
        <dbReference type="ARBA" id="ARBA00005250"/>
    </source>
</evidence>
<dbReference type="PANTHER" id="PTHR42951">
    <property type="entry name" value="METALLO-BETA-LACTAMASE DOMAIN-CONTAINING"/>
    <property type="match status" value="1"/>
</dbReference>
<dbReference type="CDD" id="cd06262">
    <property type="entry name" value="metallo-hydrolase-like_MBL-fold"/>
    <property type="match status" value="1"/>
</dbReference>
<comment type="similarity">
    <text evidence="1">Belongs to the metallo-beta-lactamase superfamily. Class-B beta-lactamase family.</text>
</comment>
<dbReference type="InterPro" id="IPR036866">
    <property type="entry name" value="RibonucZ/Hydroxyglut_hydro"/>
</dbReference>
<dbReference type="AlphaFoldDB" id="A0A7C3Z2S6"/>